<dbReference type="EMBL" id="JAENHO010000007">
    <property type="protein sequence ID" value="MBL7257609.1"/>
    <property type="molecule type" value="Genomic_DNA"/>
</dbReference>
<dbReference type="PANTHER" id="PTHR47691">
    <property type="entry name" value="REGULATOR-RELATED"/>
    <property type="match status" value="1"/>
</dbReference>
<dbReference type="InterPro" id="IPR006311">
    <property type="entry name" value="TAT_signal"/>
</dbReference>
<evidence type="ECO:0000313" key="3">
    <source>
        <dbReference type="EMBL" id="MBL7257609.1"/>
    </source>
</evidence>
<dbReference type="PANTHER" id="PTHR47691:SF3">
    <property type="entry name" value="HTH-TYPE TRANSCRIPTIONAL REGULATOR RV0890C-RELATED"/>
    <property type="match status" value="1"/>
</dbReference>
<keyword evidence="1" id="KW-0472">Membrane</keyword>
<gene>
    <name evidence="3" type="ORF">JKJ07_25230</name>
</gene>
<sequence>MTDGGQKPYRRRILRALGLLGLCAAAFAVAFFDPSSTAPRVVLATSATALFLLDRTLSRREPRAPAGPPPVVTPGPAGLGLRSEILRRWPRIVGWLPGFRLARPDRLPERLSTFRGRGAELDELASALTRTRRVILHGMPGIGKSALAQELAHRVRHEFPDGQLYDNLGLGEERKEPSSVLKDFLKELGWPEREIPSDPIKRVNLFRTLTSNRRILVVLDAARDRGQLRDLLPGGPACAVVVTSRRKLSLDVESHSYAVEAPSVADATAILHAHSGRDPSAAPTHAASIVWSCGRLPRALVAAGALVRRSTATDGFAELAGRLADPEHRLRILNCEGIDLATDFSSEFRQLSAQEQRALFLLTLVESPTFVSWTLVPMMDIGLEEAEKLVTRLRGVQLLETASPTGPSRSRFHPLVREFVTALRDEELTAAELDKARESLAAAYLVVVREVLAGAEEQVRRPAGTETALLPPDYVLRHISSQRERWVRDEYTNLLQSADGAAPALAWRIARWLGDHVPRGVSPAKVRDTLEGIGARSGTPVQGRLWVLLALAGHATAIGDYRYAREKLTSVIADSRRHLVVAAVAYRRLAQLELAVGDRAAAVEAAGHAAEKLRAAKGTASRSAFQPAGEESLLRLALHRGRTWGDPDHWLASAPTHGVSSFSDIPQFLLSLADAEQARREERWDDARELLGKAYVDQRNDAFRVAAIDYERARVELSQARHETGDAAQQRIVAAIALAARSMLVYKQMGSAPAEMRGRCHLARALNAGGYCAEAARQAARVEADLRRLTPDSLGAGYDLLLARVKRARGEALLGTIRGLARLQPTGEEEHGEGLRDAVALLLEARQLFHSYEEWRATAELDLELSQAHRLAEDHGPALLRAANAYAAFEAAGDTDNCRLALREVKMATAQLNGSFPDRFKYR</sequence>
<dbReference type="PRINTS" id="PR00364">
    <property type="entry name" value="DISEASERSIST"/>
</dbReference>
<dbReference type="InterPro" id="IPR027417">
    <property type="entry name" value="P-loop_NTPase"/>
</dbReference>
<dbReference type="Pfam" id="PF00931">
    <property type="entry name" value="NB-ARC"/>
    <property type="match status" value="1"/>
</dbReference>
<evidence type="ECO:0000259" key="2">
    <source>
        <dbReference type="Pfam" id="PF00931"/>
    </source>
</evidence>
<dbReference type="InterPro" id="IPR002182">
    <property type="entry name" value="NB-ARC"/>
</dbReference>
<accession>A0ABS1VT12</accession>
<protein>
    <recommendedName>
        <fullName evidence="2">NB-ARC domain-containing protein</fullName>
    </recommendedName>
</protein>
<dbReference type="Gene3D" id="3.40.50.300">
    <property type="entry name" value="P-loop containing nucleotide triphosphate hydrolases"/>
    <property type="match status" value="1"/>
</dbReference>
<organism evidence="3 4">
    <name type="scientific">Paractinoplanes lichenicola</name>
    <dbReference type="NCBI Taxonomy" id="2802976"/>
    <lineage>
        <taxon>Bacteria</taxon>
        <taxon>Bacillati</taxon>
        <taxon>Actinomycetota</taxon>
        <taxon>Actinomycetes</taxon>
        <taxon>Micromonosporales</taxon>
        <taxon>Micromonosporaceae</taxon>
        <taxon>Paractinoplanes</taxon>
    </lineage>
</organism>
<feature type="domain" description="NB-ARC" evidence="2">
    <location>
        <begin position="133"/>
        <end position="247"/>
    </location>
</feature>
<feature type="transmembrane region" description="Helical" evidence="1">
    <location>
        <begin position="12"/>
        <end position="31"/>
    </location>
</feature>
<dbReference type="Proteomes" id="UP000598996">
    <property type="component" value="Unassembled WGS sequence"/>
</dbReference>
<evidence type="ECO:0000256" key="1">
    <source>
        <dbReference type="SAM" id="Phobius"/>
    </source>
</evidence>
<dbReference type="SUPFAM" id="SSF52540">
    <property type="entry name" value="P-loop containing nucleoside triphosphate hydrolases"/>
    <property type="match status" value="1"/>
</dbReference>
<proteinExistence type="predicted"/>
<evidence type="ECO:0000313" key="4">
    <source>
        <dbReference type="Proteomes" id="UP000598996"/>
    </source>
</evidence>
<reference evidence="3 4" key="1">
    <citation type="submission" date="2021-01" db="EMBL/GenBank/DDBJ databases">
        <title>Actinoplanes sp. nov. LDG1-01 isolated from lichen.</title>
        <authorList>
            <person name="Saeng-In P."/>
            <person name="Phongsopitanun W."/>
            <person name="Kanchanasin P."/>
            <person name="Yuki M."/>
            <person name="Kudo T."/>
            <person name="Ohkuma M."/>
            <person name="Tanasupawat S."/>
        </authorList>
    </citation>
    <scope>NUCLEOTIDE SEQUENCE [LARGE SCALE GENOMIC DNA]</scope>
    <source>
        <strain evidence="3 4">LDG1-01</strain>
    </source>
</reference>
<keyword evidence="4" id="KW-1185">Reference proteome</keyword>
<dbReference type="PROSITE" id="PS51318">
    <property type="entry name" value="TAT"/>
    <property type="match status" value="1"/>
</dbReference>
<comment type="caution">
    <text evidence="3">The sequence shown here is derived from an EMBL/GenBank/DDBJ whole genome shotgun (WGS) entry which is preliminary data.</text>
</comment>
<dbReference type="RefSeq" id="WP_202994237.1">
    <property type="nucleotide sequence ID" value="NZ_JAENHO010000007.1"/>
</dbReference>
<keyword evidence="1" id="KW-1133">Transmembrane helix</keyword>
<keyword evidence="1" id="KW-0812">Transmembrane</keyword>
<name>A0ABS1VT12_9ACTN</name>